<feature type="domain" description="FAD/NAD(P)-binding" evidence="8">
    <location>
        <begin position="91"/>
        <end position="366"/>
    </location>
</feature>
<evidence type="ECO:0000313" key="9">
    <source>
        <dbReference type="EMBL" id="CEM45695.1"/>
    </source>
</evidence>
<comment type="similarity">
    <text evidence="2">Belongs to the NADH dehydrogenase family.</text>
</comment>
<feature type="compositionally biased region" description="Low complexity" evidence="6">
    <location>
        <begin position="410"/>
        <end position="420"/>
    </location>
</feature>
<evidence type="ECO:0000256" key="1">
    <source>
        <dbReference type="ARBA" id="ARBA00001974"/>
    </source>
</evidence>
<feature type="compositionally biased region" description="Basic and acidic residues" evidence="6">
    <location>
        <begin position="722"/>
        <end position="740"/>
    </location>
</feature>
<reference evidence="9" key="1">
    <citation type="submission" date="2014-11" db="EMBL/GenBank/DDBJ databases">
        <authorList>
            <person name="Otto D Thomas"/>
            <person name="Naeem Raeece"/>
        </authorList>
    </citation>
    <scope>NUCLEOTIDE SEQUENCE</scope>
</reference>
<feature type="compositionally biased region" description="Basic and acidic residues" evidence="6">
    <location>
        <begin position="1053"/>
        <end position="1064"/>
    </location>
</feature>
<feature type="region of interest" description="Disordered" evidence="6">
    <location>
        <begin position="519"/>
        <end position="550"/>
    </location>
</feature>
<feature type="region of interest" description="Disordered" evidence="6">
    <location>
        <begin position="1140"/>
        <end position="1162"/>
    </location>
</feature>
<dbReference type="PRINTS" id="PR00368">
    <property type="entry name" value="FADPNR"/>
</dbReference>
<dbReference type="EMBL" id="CDMZ01003249">
    <property type="protein sequence ID" value="CEM45695.1"/>
    <property type="molecule type" value="Genomic_DNA"/>
</dbReference>
<proteinExistence type="inferred from homology"/>
<dbReference type="SUPFAM" id="SSF51905">
    <property type="entry name" value="FAD/NAD(P)-binding domain"/>
    <property type="match status" value="1"/>
</dbReference>
<feature type="region of interest" description="Disordered" evidence="6">
    <location>
        <begin position="1654"/>
        <end position="1680"/>
    </location>
</feature>
<keyword evidence="3" id="KW-0285">Flavoprotein</keyword>
<feature type="compositionally biased region" description="Basic and acidic residues" evidence="6">
    <location>
        <begin position="1308"/>
        <end position="1323"/>
    </location>
</feature>
<feature type="region of interest" description="Disordered" evidence="6">
    <location>
        <begin position="410"/>
        <end position="430"/>
    </location>
</feature>
<evidence type="ECO:0000256" key="6">
    <source>
        <dbReference type="SAM" id="MobiDB-lite"/>
    </source>
</evidence>
<dbReference type="GO" id="GO:0019646">
    <property type="term" value="P:aerobic electron transport chain"/>
    <property type="evidence" value="ECO:0007669"/>
    <property type="project" value="TreeGrafter"/>
</dbReference>
<feature type="signal peptide" evidence="7">
    <location>
        <begin position="1"/>
        <end position="19"/>
    </location>
</feature>
<comment type="cofactor">
    <cofactor evidence="1">
        <name>FAD</name>
        <dbReference type="ChEBI" id="CHEBI:57692"/>
    </cofactor>
</comment>
<dbReference type="PANTHER" id="PTHR42913">
    <property type="entry name" value="APOPTOSIS-INDUCING FACTOR 1"/>
    <property type="match status" value="1"/>
</dbReference>
<feature type="compositionally biased region" description="Low complexity" evidence="6">
    <location>
        <begin position="1618"/>
        <end position="1630"/>
    </location>
</feature>
<feature type="chain" id="PRO_5005191598" description="FAD/NAD(P)-binding domain-containing protein" evidence="7">
    <location>
        <begin position="20"/>
        <end position="1680"/>
    </location>
</feature>
<evidence type="ECO:0000259" key="8">
    <source>
        <dbReference type="Pfam" id="PF07992"/>
    </source>
</evidence>
<dbReference type="VEuPathDB" id="CryptoDB:Cvel_7612"/>
<name>A0A0G4HN80_9ALVE</name>
<evidence type="ECO:0000256" key="5">
    <source>
        <dbReference type="ARBA" id="ARBA00023002"/>
    </source>
</evidence>
<dbReference type="GO" id="GO:0003955">
    <property type="term" value="F:NAD(P)H dehydrogenase (quinone) activity"/>
    <property type="evidence" value="ECO:0007669"/>
    <property type="project" value="TreeGrafter"/>
</dbReference>
<feature type="compositionally biased region" description="Basic and acidic residues" evidence="6">
    <location>
        <begin position="1666"/>
        <end position="1680"/>
    </location>
</feature>
<evidence type="ECO:0000256" key="4">
    <source>
        <dbReference type="ARBA" id="ARBA00022827"/>
    </source>
</evidence>
<sequence>MASAAMFCLLICLAAYGCAKSFGVLRSLSHPSPAFLPEFTVKFCGVMQARRHRKSEGKGPAASFVRLALGHANASDDERNCGKKEDGDGIFRICVIGGGIGGLATALLLEKLVWSRKRAITLVDASRHFTFKPRLVDLAVDAVRQGEVSVPYEEIPALQETGIERVQGRVRSVGLENMEVEMDICVSRGVSKEKEDVERVRWEYDCVVLSPGVEVPAEVDEVENVVRFVCDEERDSMTPGTPRGKSDLVQVPGVIEFGDFRSAMELRKFLRAALQEEGGEAGKRVAVVGGGALGVELALNICAARHRRQSAEQNNESESLEVHLFCGSDRVLPRHSTPVRRSVESLLKERGVKVHRSSQVAVDGLHRGEGGALFLCADRRQREEIEATLSTGVPLPLSWFVPNSSASSSHSFSSSLSPQSDCASVPPSSECEAAGSVRREEFDLVVIASGRKAKWNQLRRRLQRTQRLREGKAAVRAVDLEVAPPPWEADATLAASSKGRLGPWGGSGYLQTDDRLRILRQPPSGGLSSPSCEGQGSSRRTLTQPPGLLSPKPLSSVYKGAYALGDIAEVLHSPVKQQPFLSSVSEDQGGFDPTGSAQAALQQALVVAWNVWADAHEAEGGGSGEPPGSSNERLGRSGFGENLSRFPASDLSDPQSKPRFQWRPVAQGEVLSTDAGSGEAAVCVYPPLASFLGPIMAVIHPGLSPTGTVQGEGMILPSESDELGKAGGKDGGKASERGGHRDWLNDVREVLGLVEGDMGLLFEGKEGGKLRDGVYAWRDPRGERDVLRQSAGFLKVLQALRGKSSRVRLPAKTAAGPPPLSLRELKQWSDTAVDVLLELLSSCKNPPLPLPPLPPCLGPLSGFFPGNPGEAAAGFLKGPPEGPGGAPAGALFDVFARSLIPQGGQKKSASGPAGGPPTFNGLVPLLETAVGRLLDGVPSSRDALPGAGSLSSTQLELMGRILSGEGELLSVVAPDHEEKEKEKHTEIQAAEQIWKGYAAVLGEECENLHPSEKGGEGGKGAAVEEVGSDCAVRERLPPHIHGERAKAQGGEASCERVREKEKRGRATLCQGNRGGTVVQGGDVNNIAELAEEQSVPGPEVENGIINEDEGAGCERTDTHHNFVADEGQGVGRESSAGDLIGEQTGSGRKGLEPPHGLISARDRKGVVREDGRGDDRAGGGIFLPSPTAFLPQSPHELWSLLSRGSDSPFPFPLPLSAIASTVIEAGADWLSGGGGGSLLSPLVKTDSASSSAGEERGGLLADSLSNHPFSSSPPVRSMGPAWGGILERSERGPLRTDSNQIPHPSQRARTDGEGERGRTEDVSSKGGTAAVAVAAAVSDQDPRGDVSVERFCLNDTPGLDVDRPLMKNQTAEIPRGRRKTGSDGERSMLTMNKSQNPSSDFVSGWGDQKSVSVSLSSPSPPLLSSLEESELSPRDHPSHSRPTLPPPPFSPSLDAPPSGRVAGPQKRKRERFYDQAETLGVFLGVGTRTDREAEEEGGRGQTQTGWGLSVSSEERGDGCNLKDPAQARVGGETQSRLVPGTFATGSGWPAFAERPSEARLPETRGLQSAKETSEKRMATGREKLEESQIQSGPSSETEISERNEALPSGSPMVGGKRGASSSSGSGVSASVSANRRMFCQVAVGVPWKEAVERRRKRSQFHGAVNRAHEQDCRRDSLETG</sequence>
<keyword evidence="7" id="KW-0732">Signal</keyword>
<keyword evidence="5" id="KW-0560">Oxidoreductase</keyword>
<feature type="region of interest" description="Disordered" evidence="6">
    <location>
        <begin position="1354"/>
        <end position="1630"/>
    </location>
</feature>
<dbReference type="Gene3D" id="3.50.50.100">
    <property type="match status" value="2"/>
</dbReference>
<dbReference type="Pfam" id="PF07992">
    <property type="entry name" value="Pyr_redox_2"/>
    <property type="match status" value="1"/>
</dbReference>
<feature type="region of interest" description="Disordered" evidence="6">
    <location>
        <begin position="1248"/>
        <end position="1328"/>
    </location>
</feature>
<feature type="region of interest" description="Disordered" evidence="6">
    <location>
        <begin position="1030"/>
        <end position="1065"/>
    </location>
</feature>
<feature type="compositionally biased region" description="Polar residues" evidence="6">
    <location>
        <begin position="1587"/>
        <end position="1597"/>
    </location>
</feature>
<feature type="compositionally biased region" description="Basic and acidic residues" evidence="6">
    <location>
        <begin position="1031"/>
        <end position="1046"/>
    </location>
</feature>
<gene>
    <name evidence="9" type="ORF">Cvel_7612</name>
</gene>
<feature type="compositionally biased region" description="Low complexity" evidence="6">
    <location>
        <begin position="1410"/>
        <end position="1426"/>
    </location>
</feature>
<evidence type="ECO:0000256" key="3">
    <source>
        <dbReference type="ARBA" id="ARBA00022630"/>
    </source>
</evidence>
<dbReference type="PANTHER" id="PTHR42913:SF3">
    <property type="entry name" value="64 KDA MITOCHONDRIAL NADH DEHYDROGENASE (EUROFUNG)"/>
    <property type="match status" value="1"/>
</dbReference>
<organism evidence="9">
    <name type="scientific">Chromera velia CCMP2878</name>
    <dbReference type="NCBI Taxonomy" id="1169474"/>
    <lineage>
        <taxon>Eukaryota</taxon>
        <taxon>Sar</taxon>
        <taxon>Alveolata</taxon>
        <taxon>Colpodellida</taxon>
        <taxon>Chromeraceae</taxon>
        <taxon>Chromera</taxon>
    </lineage>
</organism>
<keyword evidence="4" id="KW-0274">FAD</keyword>
<feature type="compositionally biased region" description="Basic and acidic residues" evidence="6">
    <location>
        <begin position="1571"/>
        <end position="1586"/>
    </location>
</feature>
<dbReference type="InterPro" id="IPR036188">
    <property type="entry name" value="FAD/NAD-bd_sf"/>
</dbReference>
<evidence type="ECO:0000256" key="2">
    <source>
        <dbReference type="ARBA" id="ARBA00005272"/>
    </source>
</evidence>
<feature type="region of interest" description="Disordered" evidence="6">
    <location>
        <begin position="719"/>
        <end position="740"/>
    </location>
</feature>
<feature type="compositionally biased region" description="Polar residues" evidence="6">
    <location>
        <begin position="1389"/>
        <end position="1401"/>
    </location>
</feature>
<dbReference type="InterPro" id="IPR023753">
    <property type="entry name" value="FAD/NAD-binding_dom"/>
</dbReference>
<evidence type="ECO:0000256" key="7">
    <source>
        <dbReference type="SAM" id="SignalP"/>
    </source>
</evidence>
<feature type="compositionally biased region" description="Polar residues" evidence="6">
    <location>
        <begin position="526"/>
        <end position="544"/>
    </location>
</feature>
<dbReference type="InterPro" id="IPR051169">
    <property type="entry name" value="NADH-Q_oxidoreductase"/>
</dbReference>
<protein>
    <recommendedName>
        <fullName evidence="8">FAD/NAD(P)-binding domain-containing protein</fullName>
    </recommendedName>
</protein>
<feature type="region of interest" description="Disordered" evidence="6">
    <location>
        <begin position="617"/>
        <end position="659"/>
    </location>
</feature>
<feature type="compositionally biased region" description="Polar residues" evidence="6">
    <location>
        <begin position="1263"/>
        <end position="1274"/>
    </location>
</feature>
<accession>A0A0G4HN80</accession>